<evidence type="ECO:0000256" key="4">
    <source>
        <dbReference type="ARBA" id="ARBA00022741"/>
    </source>
</evidence>
<evidence type="ECO:0000256" key="8">
    <source>
        <dbReference type="ARBA" id="ARBA00048679"/>
    </source>
</evidence>
<dbReference type="SMART" id="SM00220">
    <property type="entry name" value="S_TKc"/>
    <property type="match status" value="1"/>
</dbReference>
<sequence>MPLAAGQTFAGFTIVRALGAGGMGEVYLAEHPRLPRRDALKVLPAAVSADPEYRVRFEREAELAATLWHPHIVGVHDRGESDGQLWLSMDYVDGLDAAKLLTGQYRSGMPPALVAEIVTAVASALDYAHHQGLLHRDVKPANIMLTHPHGGDGSQRILLADFGVARRLDEASGLTATNTAMGSVDYSAPEQLLGYAVDGRADQYSLAATAYHLLTGRTMFPVGNAAAVIGHHLTSPAPPLGAHRPELAALDAVLAVALAKQPSDRYRTCSDFARAFSAALFGTGVPPTAPTRPSRTPWAVLAALAASIALLAGVLLWHPWHHHGDAPTNATAPSSVVSPDAGRCARVDVPLHELEPHSPAEPRLALPQPHGWTFTTKLNSELIRGSVINTRLRANGFAPNAVVTLENLTGTAASADEALSLERDGIIANIGPVDTETPRTICGYPALAVAYTLQGRPVNAVAVAGVDERHQVWAATVSMQTTEPDNPDYIAARAAILGGFQFMLADADR</sequence>
<accession>A0A7I7SGE1</accession>
<dbReference type="PROSITE" id="PS00108">
    <property type="entry name" value="PROTEIN_KINASE_ST"/>
    <property type="match status" value="1"/>
</dbReference>
<evidence type="ECO:0000256" key="5">
    <source>
        <dbReference type="ARBA" id="ARBA00022777"/>
    </source>
</evidence>
<reference evidence="9 10" key="1">
    <citation type="submission" date="2017-04" db="EMBL/GenBank/DDBJ databases">
        <title>The new phylogeny of genus Mycobacterium.</title>
        <authorList>
            <person name="Tortoli E."/>
            <person name="Trovato A."/>
            <person name="Cirillo D.M."/>
        </authorList>
    </citation>
    <scope>NUCLEOTIDE SEQUENCE [LARGE SCALE GENOMIC DNA]</scope>
    <source>
        <strain evidence="9 10">KCTC 19819</strain>
    </source>
</reference>
<dbReference type="Gene3D" id="3.40.1000.10">
    <property type="entry name" value="Mog1/PsbP, alpha/beta/alpha sandwich"/>
    <property type="match status" value="1"/>
</dbReference>
<dbReference type="Gene3D" id="3.30.200.20">
    <property type="entry name" value="Phosphorylase Kinase, domain 1"/>
    <property type="match status" value="1"/>
</dbReference>
<dbReference type="InterPro" id="IPR000719">
    <property type="entry name" value="Prot_kinase_dom"/>
</dbReference>
<protein>
    <recommendedName>
        <fullName evidence="1">non-specific serine/threonine protein kinase</fullName>
        <ecNumber evidence="1">2.7.11.1</ecNumber>
    </recommendedName>
</protein>
<evidence type="ECO:0000256" key="2">
    <source>
        <dbReference type="ARBA" id="ARBA00022527"/>
    </source>
</evidence>
<dbReference type="EMBL" id="NCXO01000043">
    <property type="protein sequence ID" value="OSC31493.1"/>
    <property type="molecule type" value="Genomic_DNA"/>
</dbReference>
<dbReference type="SUPFAM" id="SSF56112">
    <property type="entry name" value="Protein kinase-like (PK-like)"/>
    <property type="match status" value="1"/>
</dbReference>
<proteinExistence type="predicted"/>
<dbReference type="OrthoDB" id="9762169at2"/>
<evidence type="ECO:0000313" key="10">
    <source>
        <dbReference type="Proteomes" id="UP000193577"/>
    </source>
</evidence>
<gene>
    <name evidence="9" type="ORF">B8W67_16155</name>
</gene>
<organism evidence="9 10">
    <name type="scientific">Mycolicibacillus koreensis</name>
    <dbReference type="NCBI Taxonomy" id="1069220"/>
    <lineage>
        <taxon>Bacteria</taxon>
        <taxon>Bacillati</taxon>
        <taxon>Actinomycetota</taxon>
        <taxon>Actinomycetes</taxon>
        <taxon>Mycobacteriales</taxon>
        <taxon>Mycobacteriaceae</taxon>
        <taxon>Mycolicibacillus</taxon>
    </lineage>
</organism>
<keyword evidence="3" id="KW-0808">Transferase</keyword>
<dbReference type="CDD" id="cd14014">
    <property type="entry name" value="STKc_PknB_like"/>
    <property type="match status" value="1"/>
</dbReference>
<evidence type="ECO:0000313" key="9">
    <source>
        <dbReference type="EMBL" id="OSC31493.1"/>
    </source>
</evidence>
<dbReference type="Gene3D" id="1.10.510.10">
    <property type="entry name" value="Transferase(Phosphotransferase) domain 1"/>
    <property type="match status" value="1"/>
</dbReference>
<comment type="caution">
    <text evidence="9">The sequence shown here is derived from an EMBL/GenBank/DDBJ whole genome shotgun (WGS) entry which is preliminary data.</text>
</comment>
<comment type="catalytic activity">
    <reaction evidence="7">
        <text>L-threonyl-[protein] + ATP = O-phospho-L-threonyl-[protein] + ADP + H(+)</text>
        <dbReference type="Rhea" id="RHEA:46608"/>
        <dbReference type="Rhea" id="RHEA-COMP:11060"/>
        <dbReference type="Rhea" id="RHEA-COMP:11605"/>
        <dbReference type="ChEBI" id="CHEBI:15378"/>
        <dbReference type="ChEBI" id="CHEBI:30013"/>
        <dbReference type="ChEBI" id="CHEBI:30616"/>
        <dbReference type="ChEBI" id="CHEBI:61977"/>
        <dbReference type="ChEBI" id="CHEBI:456216"/>
        <dbReference type="EC" id="2.7.11.1"/>
    </reaction>
</comment>
<dbReference type="GO" id="GO:0080090">
    <property type="term" value="P:regulation of primary metabolic process"/>
    <property type="evidence" value="ECO:0007669"/>
    <property type="project" value="UniProtKB-ARBA"/>
</dbReference>
<evidence type="ECO:0000256" key="6">
    <source>
        <dbReference type="ARBA" id="ARBA00022840"/>
    </source>
</evidence>
<keyword evidence="5" id="KW-0418">Kinase</keyword>
<dbReference type="GO" id="GO:0005524">
    <property type="term" value="F:ATP binding"/>
    <property type="evidence" value="ECO:0007669"/>
    <property type="project" value="UniProtKB-KW"/>
</dbReference>
<dbReference type="GO" id="GO:0004674">
    <property type="term" value="F:protein serine/threonine kinase activity"/>
    <property type="evidence" value="ECO:0007669"/>
    <property type="project" value="UniProtKB-KW"/>
</dbReference>
<dbReference type="PROSITE" id="PS50011">
    <property type="entry name" value="PROTEIN_KINASE_DOM"/>
    <property type="match status" value="1"/>
</dbReference>
<dbReference type="Pfam" id="PF00069">
    <property type="entry name" value="Pkinase"/>
    <property type="match status" value="1"/>
</dbReference>
<dbReference type="EC" id="2.7.11.1" evidence="1"/>
<dbReference type="PANTHER" id="PTHR43289">
    <property type="entry name" value="MITOGEN-ACTIVATED PROTEIN KINASE KINASE KINASE 20-RELATED"/>
    <property type="match status" value="1"/>
</dbReference>
<keyword evidence="2" id="KW-0723">Serine/threonine-protein kinase</keyword>
<dbReference type="PANTHER" id="PTHR43289:SF6">
    <property type="entry name" value="SERINE_THREONINE-PROTEIN KINASE NEKL-3"/>
    <property type="match status" value="1"/>
</dbReference>
<dbReference type="InterPro" id="IPR011009">
    <property type="entry name" value="Kinase-like_dom_sf"/>
</dbReference>
<evidence type="ECO:0000256" key="7">
    <source>
        <dbReference type="ARBA" id="ARBA00047899"/>
    </source>
</evidence>
<evidence type="ECO:0000256" key="1">
    <source>
        <dbReference type="ARBA" id="ARBA00012513"/>
    </source>
</evidence>
<evidence type="ECO:0000256" key="3">
    <source>
        <dbReference type="ARBA" id="ARBA00022679"/>
    </source>
</evidence>
<keyword evidence="4" id="KW-0547">Nucleotide-binding</keyword>
<dbReference type="FunFam" id="3.30.200.20:FF:000035">
    <property type="entry name" value="Serine/threonine protein kinase Stk1"/>
    <property type="match status" value="1"/>
</dbReference>
<dbReference type="Proteomes" id="UP000193577">
    <property type="component" value="Unassembled WGS sequence"/>
</dbReference>
<dbReference type="RefSeq" id="WP_084228959.1">
    <property type="nucleotide sequence ID" value="NZ_AP022594.1"/>
</dbReference>
<keyword evidence="6" id="KW-0067">ATP-binding</keyword>
<comment type="catalytic activity">
    <reaction evidence="8">
        <text>L-seryl-[protein] + ATP = O-phospho-L-seryl-[protein] + ADP + H(+)</text>
        <dbReference type="Rhea" id="RHEA:17989"/>
        <dbReference type="Rhea" id="RHEA-COMP:9863"/>
        <dbReference type="Rhea" id="RHEA-COMP:11604"/>
        <dbReference type="ChEBI" id="CHEBI:15378"/>
        <dbReference type="ChEBI" id="CHEBI:29999"/>
        <dbReference type="ChEBI" id="CHEBI:30616"/>
        <dbReference type="ChEBI" id="CHEBI:83421"/>
        <dbReference type="ChEBI" id="CHEBI:456216"/>
        <dbReference type="EC" id="2.7.11.1"/>
    </reaction>
</comment>
<name>A0A7I7SGE1_9MYCO</name>
<dbReference type="InterPro" id="IPR008271">
    <property type="entry name" value="Ser/Thr_kinase_AS"/>
</dbReference>
<dbReference type="AlphaFoldDB" id="A0A7I7SGE1"/>
<keyword evidence="10" id="KW-1185">Reference proteome</keyword>